<evidence type="ECO:0000313" key="5">
    <source>
        <dbReference type="EMBL" id="CUN16446.1"/>
    </source>
</evidence>
<dbReference type="Proteomes" id="UP000095679">
    <property type="component" value="Unassembled WGS sequence"/>
</dbReference>
<dbReference type="SUPFAM" id="SSF46785">
    <property type="entry name" value="Winged helix' DNA-binding domain"/>
    <property type="match status" value="1"/>
</dbReference>
<dbReference type="GO" id="GO:0045892">
    <property type="term" value="P:negative regulation of DNA-templated transcription"/>
    <property type="evidence" value="ECO:0007669"/>
    <property type="project" value="InterPro"/>
</dbReference>
<reference evidence="7 8" key="1">
    <citation type="submission" date="2015-09" db="EMBL/GenBank/DDBJ databases">
        <authorList>
            <consortium name="Pathogen Informatics"/>
        </authorList>
    </citation>
    <scope>NUCLEOTIDE SEQUENCE [LARGE SCALE GENOMIC DNA]</scope>
    <source>
        <strain evidence="6 8">2789STDY5834835</strain>
        <strain evidence="5 7">2789STDY5834966</strain>
    </source>
</reference>
<evidence type="ECO:0000256" key="1">
    <source>
        <dbReference type="ARBA" id="ARBA00011046"/>
    </source>
</evidence>
<dbReference type="Pfam" id="PF03965">
    <property type="entry name" value="Penicillinase_R"/>
    <property type="match status" value="1"/>
</dbReference>
<dbReference type="InterPro" id="IPR036388">
    <property type="entry name" value="WH-like_DNA-bd_sf"/>
</dbReference>
<evidence type="ECO:0000256" key="3">
    <source>
        <dbReference type="ARBA" id="ARBA00023125"/>
    </source>
</evidence>
<dbReference type="RefSeq" id="WP_055183243.1">
    <property type="nucleotide sequence ID" value="NZ_BLYK01000022.1"/>
</dbReference>
<keyword evidence="3" id="KW-0238">DNA-binding</keyword>
<comment type="similarity">
    <text evidence="1">Belongs to the BlaI transcriptional regulatory family.</text>
</comment>
<evidence type="ECO:0000313" key="8">
    <source>
        <dbReference type="Proteomes" id="UP000095679"/>
    </source>
</evidence>
<evidence type="ECO:0000256" key="2">
    <source>
        <dbReference type="ARBA" id="ARBA00023015"/>
    </source>
</evidence>
<dbReference type="OrthoDB" id="9795583at2"/>
<sequence>MKTRLTKSEMEIMEVLWDEGKALTTSEIIQRSKEKEKEWKDSSVHLLIKSLMNKDVIKVEGFKKTTKNYARTFIPVKNREEFLVGQIIDKKTTLAARKRIYSYLIEKESNLEMIEFIQKLLEERKEEIKVKQK</sequence>
<evidence type="ECO:0000256" key="4">
    <source>
        <dbReference type="ARBA" id="ARBA00023163"/>
    </source>
</evidence>
<dbReference type="Proteomes" id="UP000095390">
    <property type="component" value="Unassembled WGS sequence"/>
</dbReference>
<accession>A0A174G3V5</accession>
<dbReference type="AlphaFoldDB" id="A0A174G3V5"/>
<evidence type="ECO:0000313" key="6">
    <source>
        <dbReference type="EMBL" id="CUO57232.1"/>
    </source>
</evidence>
<evidence type="ECO:0000313" key="7">
    <source>
        <dbReference type="Proteomes" id="UP000095390"/>
    </source>
</evidence>
<dbReference type="EMBL" id="CYYC01000041">
    <property type="protein sequence ID" value="CUN16446.1"/>
    <property type="molecule type" value="Genomic_DNA"/>
</dbReference>
<keyword evidence="4" id="KW-0804">Transcription</keyword>
<keyword evidence="2" id="KW-0805">Transcription regulation</keyword>
<dbReference type="Gene3D" id="1.10.10.10">
    <property type="entry name" value="Winged helix-like DNA-binding domain superfamily/Winged helix DNA-binding domain"/>
    <property type="match status" value="1"/>
</dbReference>
<organism evidence="6 8">
    <name type="scientific">Anaerobutyricum hallii</name>
    <dbReference type="NCBI Taxonomy" id="39488"/>
    <lineage>
        <taxon>Bacteria</taxon>
        <taxon>Bacillati</taxon>
        <taxon>Bacillota</taxon>
        <taxon>Clostridia</taxon>
        <taxon>Lachnospirales</taxon>
        <taxon>Lachnospiraceae</taxon>
        <taxon>Anaerobutyricum</taxon>
    </lineage>
</organism>
<dbReference type="GO" id="GO:0003677">
    <property type="term" value="F:DNA binding"/>
    <property type="evidence" value="ECO:0007669"/>
    <property type="project" value="UniProtKB-KW"/>
</dbReference>
<gene>
    <name evidence="6" type="ORF">ERS852450_02014</name>
    <name evidence="5" type="ORF">ERS852578_02588</name>
</gene>
<protein>
    <submittedName>
        <fullName evidence="6">Copper transport repressor, CopY/TcrY family</fullName>
    </submittedName>
</protein>
<dbReference type="InterPro" id="IPR036390">
    <property type="entry name" value="WH_DNA-bd_sf"/>
</dbReference>
<dbReference type="InterPro" id="IPR005650">
    <property type="entry name" value="BlaI_family"/>
</dbReference>
<proteinExistence type="inferred from homology"/>
<name>A0A174G3V5_9FIRM</name>
<dbReference type="EMBL" id="CYZL01000017">
    <property type="protein sequence ID" value="CUO57232.1"/>
    <property type="molecule type" value="Genomic_DNA"/>
</dbReference>